<keyword evidence="3" id="KW-1185">Reference proteome</keyword>
<dbReference type="RefSeq" id="WP_109580595.1">
    <property type="nucleotide sequence ID" value="NZ_JBEFLL010000018.1"/>
</dbReference>
<sequence length="72" mass="7963">MPLNIHVIAYGDGWAVVPTGTGDRTYFRTEEQAIAAGTDRAKKEEVQLWIHGPDGQARERKSFGHKPGNVMV</sequence>
<comment type="caution">
    <text evidence="2">The sequence shown here is derived from an EMBL/GenBank/DDBJ whole genome shotgun (WGS) entry which is preliminary data.</text>
</comment>
<dbReference type="Proteomes" id="UP000245754">
    <property type="component" value="Unassembled WGS sequence"/>
</dbReference>
<evidence type="ECO:0000313" key="2">
    <source>
        <dbReference type="EMBL" id="PWK36803.1"/>
    </source>
</evidence>
<dbReference type="AlphaFoldDB" id="A0A316F015"/>
<feature type="region of interest" description="Disordered" evidence="1">
    <location>
        <begin position="53"/>
        <end position="72"/>
    </location>
</feature>
<organism evidence="2 3">
    <name type="scientific">Cupriavidus plantarum</name>
    <dbReference type="NCBI Taxonomy" id="942865"/>
    <lineage>
        <taxon>Bacteria</taxon>
        <taxon>Pseudomonadati</taxon>
        <taxon>Pseudomonadota</taxon>
        <taxon>Betaproteobacteria</taxon>
        <taxon>Burkholderiales</taxon>
        <taxon>Burkholderiaceae</taxon>
        <taxon>Cupriavidus</taxon>
    </lineage>
</organism>
<evidence type="ECO:0000313" key="3">
    <source>
        <dbReference type="Proteomes" id="UP000245754"/>
    </source>
</evidence>
<dbReference type="EMBL" id="QGGT01000001">
    <property type="protein sequence ID" value="PWK36803.1"/>
    <property type="molecule type" value="Genomic_DNA"/>
</dbReference>
<dbReference type="Pfam" id="PF09954">
    <property type="entry name" value="DUF2188"/>
    <property type="match status" value="1"/>
</dbReference>
<gene>
    <name evidence="2" type="ORF">C7419_101670</name>
</gene>
<proteinExistence type="predicted"/>
<reference evidence="2 3" key="1">
    <citation type="submission" date="2018-05" db="EMBL/GenBank/DDBJ databases">
        <title>Genomic Encyclopedia of Type Strains, Phase IV (KMG-V): Genome sequencing to study the core and pangenomes of soil and plant-associated prokaryotes.</title>
        <authorList>
            <person name="Whitman W."/>
        </authorList>
    </citation>
    <scope>NUCLEOTIDE SEQUENCE [LARGE SCALE GENOMIC DNA]</scope>
    <source>
        <strain evidence="2 3">SLV-132</strain>
    </source>
</reference>
<evidence type="ECO:0000256" key="1">
    <source>
        <dbReference type="SAM" id="MobiDB-lite"/>
    </source>
</evidence>
<name>A0A316F015_9BURK</name>
<protein>
    <submittedName>
        <fullName evidence="2">Uncharacterized protein DUF2188</fullName>
    </submittedName>
</protein>
<accession>A0A316F015</accession>
<dbReference type="InterPro" id="IPR018691">
    <property type="entry name" value="DUF2188"/>
</dbReference>